<dbReference type="InterPro" id="IPR016181">
    <property type="entry name" value="Acyl_CoA_acyltransferase"/>
</dbReference>
<organism evidence="5 6">
    <name type="scientific">Micavibrio aeruginosavorus</name>
    <dbReference type="NCBI Taxonomy" id="349221"/>
    <lineage>
        <taxon>Bacteria</taxon>
        <taxon>Pseudomonadati</taxon>
        <taxon>Bdellovibrionota</taxon>
        <taxon>Bdellovibrionia</taxon>
        <taxon>Bdellovibrionales</taxon>
        <taxon>Pseudobdellovibrionaceae</taxon>
        <taxon>Micavibrio</taxon>
    </lineage>
</organism>
<proteinExistence type="inferred from homology"/>
<dbReference type="GO" id="GO:0005737">
    <property type="term" value="C:cytoplasm"/>
    <property type="evidence" value="ECO:0007669"/>
    <property type="project" value="UniProtKB-SubCell"/>
</dbReference>
<dbReference type="GO" id="GO:0030163">
    <property type="term" value="P:protein catabolic process"/>
    <property type="evidence" value="ECO:0007669"/>
    <property type="project" value="UniProtKB-UniRule"/>
</dbReference>
<keyword evidence="2 4" id="KW-0808">Transferase</keyword>
<name>A0A2W5A1A7_9BACT</name>
<dbReference type="HAMAP" id="MF_00688">
    <property type="entry name" value="Leu_Phe_trans"/>
    <property type="match status" value="1"/>
</dbReference>
<dbReference type="PANTHER" id="PTHR30098">
    <property type="entry name" value="LEUCYL/PHENYLALANYL-TRNA--PROTEIN TRANSFERASE"/>
    <property type="match status" value="1"/>
</dbReference>
<evidence type="ECO:0000313" key="5">
    <source>
        <dbReference type="EMBL" id="PZO87147.1"/>
    </source>
</evidence>
<sequence>MHGRSQLDMLINAYREGVFPMADSADDPSFAFYRPYQRGIIPIESVHIPSKLLKVLRRHDYMVTINQSFEAVIDGCAAAKDKRSTTWINRPIRDLFVALHHEGRAHSIETRRHDGTLIGGLYGLAIGRVFCGESMFSEEPNASKIALIHLCALLWSSGFTTLDTQFINPHLLQFGAYEIPQEEYEERIATEMAEDIPLQRPSGDEFKSLLERFLSERKV</sequence>
<keyword evidence="1 4" id="KW-0963">Cytoplasm</keyword>
<dbReference type="EC" id="2.3.2.6" evidence="4"/>
<comment type="catalytic activity">
    <reaction evidence="4">
        <text>L-phenylalanyl-tRNA(Phe) + an N-terminal L-alpha-aminoacyl-[protein] = an N-terminal L-phenylalanyl-L-alpha-aminoacyl-[protein] + tRNA(Phe)</text>
        <dbReference type="Rhea" id="RHEA:43632"/>
        <dbReference type="Rhea" id="RHEA-COMP:9668"/>
        <dbReference type="Rhea" id="RHEA-COMP:9699"/>
        <dbReference type="Rhea" id="RHEA-COMP:10636"/>
        <dbReference type="Rhea" id="RHEA-COMP:10637"/>
        <dbReference type="ChEBI" id="CHEBI:78442"/>
        <dbReference type="ChEBI" id="CHEBI:78531"/>
        <dbReference type="ChEBI" id="CHEBI:78597"/>
        <dbReference type="ChEBI" id="CHEBI:83561"/>
        <dbReference type="EC" id="2.3.2.6"/>
    </reaction>
</comment>
<gene>
    <name evidence="4" type="primary">aat</name>
    <name evidence="5" type="ORF">DI626_04695</name>
</gene>
<dbReference type="PANTHER" id="PTHR30098:SF2">
    <property type="entry name" value="LEUCYL_PHENYLALANYL-TRNA--PROTEIN TRANSFERASE"/>
    <property type="match status" value="1"/>
</dbReference>
<dbReference type="InterPro" id="IPR004616">
    <property type="entry name" value="Leu/Phe-tRNA_Trfase"/>
</dbReference>
<protein>
    <recommendedName>
        <fullName evidence="4">Leucyl/phenylalanyl-tRNA--protein transferase</fullName>
        <ecNumber evidence="4">2.3.2.6</ecNumber>
    </recommendedName>
    <alternativeName>
        <fullName evidence="4">L/F-transferase</fullName>
    </alternativeName>
    <alternativeName>
        <fullName evidence="4">Leucyltransferase</fullName>
    </alternativeName>
    <alternativeName>
        <fullName evidence="4">Phenyalanyltransferase</fullName>
    </alternativeName>
</protein>
<evidence type="ECO:0000313" key="6">
    <source>
        <dbReference type="Proteomes" id="UP000249557"/>
    </source>
</evidence>
<dbReference type="InterPro" id="IPR042203">
    <property type="entry name" value="Leu/Phe-tRNA_Trfase_C"/>
</dbReference>
<dbReference type="Pfam" id="PF03588">
    <property type="entry name" value="Leu_Phe_trans"/>
    <property type="match status" value="1"/>
</dbReference>
<dbReference type="NCBIfam" id="TIGR00667">
    <property type="entry name" value="aat"/>
    <property type="match status" value="1"/>
</dbReference>
<evidence type="ECO:0000256" key="1">
    <source>
        <dbReference type="ARBA" id="ARBA00022490"/>
    </source>
</evidence>
<comment type="function">
    <text evidence="4">Functions in the N-end rule pathway of protein degradation where it conjugates Leu, Phe and, less efficiently, Met from aminoacyl-tRNAs to the N-termini of proteins containing an N-terminal arginine or lysine.</text>
</comment>
<comment type="caution">
    <text evidence="5">The sequence shown here is derived from an EMBL/GenBank/DDBJ whole genome shotgun (WGS) entry which is preliminary data.</text>
</comment>
<reference evidence="5 6" key="1">
    <citation type="submission" date="2017-08" db="EMBL/GenBank/DDBJ databases">
        <title>Infants hospitalized years apart are colonized by the same room-sourced microbial strains.</title>
        <authorList>
            <person name="Brooks B."/>
            <person name="Olm M.R."/>
            <person name="Firek B.A."/>
            <person name="Baker R."/>
            <person name="Thomas B.C."/>
            <person name="Morowitz M.J."/>
            <person name="Banfield J.F."/>
        </authorList>
    </citation>
    <scope>NUCLEOTIDE SEQUENCE [LARGE SCALE GENOMIC DNA]</scope>
    <source>
        <strain evidence="5">S2_018_000_R2_104</strain>
    </source>
</reference>
<comment type="similarity">
    <text evidence="4">Belongs to the L/F-transferase family.</text>
</comment>
<dbReference type="SUPFAM" id="SSF55729">
    <property type="entry name" value="Acyl-CoA N-acyltransferases (Nat)"/>
    <property type="match status" value="1"/>
</dbReference>
<comment type="catalytic activity">
    <reaction evidence="4">
        <text>N-terminal L-arginyl-[protein] + L-leucyl-tRNA(Leu) = N-terminal L-leucyl-L-arginyl-[protein] + tRNA(Leu) + H(+)</text>
        <dbReference type="Rhea" id="RHEA:50416"/>
        <dbReference type="Rhea" id="RHEA-COMP:9613"/>
        <dbReference type="Rhea" id="RHEA-COMP:9622"/>
        <dbReference type="Rhea" id="RHEA-COMP:12672"/>
        <dbReference type="Rhea" id="RHEA-COMP:12673"/>
        <dbReference type="ChEBI" id="CHEBI:15378"/>
        <dbReference type="ChEBI" id="CHEBI:64719"/>
        <dbReference type="ChEBI" id="CHEBI:78442"/>
        <dbReference type="ChEBI" id="CHEBI:78494"/>
        <dbReference type="ChEBI" id="CHEBI:133044"/>
        <dbReference type="EC" id="2.3.2.6"/>
    </reaction>
</comment>
<comment type="subcellular location">
    <subcellularLocation>
        <location evidence="4">Cytoplasm</location>
    </subcellularLocation>
</comment>
<dbReference type="AlphaFoldDB" id="A0A2W5A1A7"/>
<evidence type="ECO:0000256" key="2">
    <source>
        <dbReference type="ARBA" id="ARBA00022679"/>
    </source>
</evidence>
<accession>A0A2W5A1A7</accession>
<dbReference type="Proteomes" id="UP000249557">
    <property type="component" value="Unassembled WGS sequence"/>
</dbReference>
<keyword evidence="3 4" id="KW-0012">Acyltransferase</keyword>
<dbReference type="Gene3D" id="3.40.630.70">
    <property type="entry name" value="Leucyl/phenylalanyl-tRNA-protein transferase, C-terminal domain"/>
    <property type="match status" value="1"/>
</dbReference>
<evidence type="ECO:0000256" key="4">
    <source>
        <dbReference type="HAMAP-Rule" id="MF_00688"/>
    </source>
</evidence>
<dbReference type="GO" id="GO:0008914">
    <property type="term" value="F:leucyl-tRNA--protein transferase activity"/>
    <property type="evidence" value="ECO:0007669"/>
    <property type="project" value="UniProtKB-UniRule"/>
</dbReference>
<comment type="catalytic activity">
    <reaction evidence="4">
        <text>N-terminal L-lysyl-[protein] + L-leucyl-tRNA(Leu) = N-terminal L-leucyl-L-lysyl-[protein] + tRNA(Leu) + H(+)</text>
        <dbReference type="Rhea" id="RHEA:12340"/>
        <dbReference type="Rhea" id="RHEA-COMP:9613"/>
        <dbReference type="Rhea" id="RHEA-COMP:9622"/>
        <dbReference type="Rhea" id="RHEA-COMP:12670"/>
        <dbReference type="Rhea" id="RHEA-COMP:12671"/>
        <dbReference type="ChEBI" id="CHEBI:15378"/>
        <dbReference type="ChEBI" id="CHEBI:65249"/>
        <dbReference type="ChEBI" id="CHEBI:78442"/>
        <dbReference type="ChEBI" id="CHEBI:78494"/>
        <dbReference type="ChEBI" id="CHEBI:133043"/>
        <dbReference type="EC" id="2.3.2.6"/>
    </reaction>
</comment>
<evidence type="ECO:0000256" key="3">
    <source>
        <dbReference type="ARBA" id="ARBA00023315"/>
    </source>
</evidence>
<dbReference type="EMBL" id="QFNK01000071">
    <property type="protein sequence ID" value="PZO87147.1"/>
    <property type="molecule type" value="Genomic_DNA"/>
</dbReference>